<dbReference type="NCBIfam" id="NF007739">
    <property type="entry name" value="PRK10419.1"/>
    <property type="match status" value="2"/>
</dbReference>
<keyword evidence="4" id="KW-0547">Nucleotide-binding</keyword>
<dbReference type="InterPro" id="IPR017871">
    <property type="entry name" value="ABC_transporter-like_CS"/>
</dbReference>
<dbReference type="RefSeq" id="WP_211845378.1">
    <property type="nucleotide sequence ID" value="NZ_JAAEDL010000004.1"/>
</dbReference>
<dbReference type="EMBL" id="JAAEDL010000004">
    <property type="protein sequence ID" value="MBR0679922.1"/>
    <property type="molecule type" value="Genomic_DNA"/>
</dbReference>
<evidence type="ECO:0000313" key="9">
    <source>
        <dbReference type="Proteomes" id="UP001138709"/>
    </source>
</evidence>
<dbReference type="GO" id="GO:0005524">
    <property type="term" value="F:ATP binding"/>
    <property type="evidence" value="ECO:0007669"/>
    <property type="project" value="UniProtKB-KW"/>
</dbReference>
<dbReference type="InterPro" id="IPR013563">
    <property type="entry name" value="Oligopep_ABC_C"/>
</dbReference>
<feature type="domain" description="ABC transporter" evidence="7">
    <location>
        <begin position="26"/>
        <end position="272"/>
    </location>
</feature>
<dbReference type="PANTHER" id="PTHR43776">
    <property type="entry name" value="TRANSPORT ATP-BINDING PROTEIN"/>
    <property type="match status" value="1"/>
</dbReference>
<accession>A0A9X9X886</accession>
<evidence type="ECO:0000256" key="2">
    <source>
        <dbReference type="ARBA" id="ARBA00005417"/>
    </source>
</evidence>
<dbReference type="GO" id="GO:0005886">
    <property type="term" value="C:plasma membrane"/>
    <property type="evidence" value="ECO:0007669"/>
    <property type="project" value="UniProtKB-SubCell"/>
</dbReference>
<evidence type="ECO:0000256" key="3">
    <source>
        <dbReference type="ARBA" id="ARBA00022448"/>
    </source>
</evidence>
<dbReference type="InterPro" id="IPR027417">
    <property type="entry name" value="P-loop_NTPase"/>
</dbReference>
<dbReference type="GO" id="GO:0015833">
    <property type="term" value="P:peptide transport"/>
    <property type="evidence" value="ECO:0007669"/>
    <property type="project" value="InterPro"/>
</dbReference>
<feature type="region of interest" description="Disordered" evidence="6">
    <location>
        <begin position="1"/>
        <end position="23"/>
    </location>
</feature>
<dbReference type="GO" id="GO:0016887">
    <property type="term" value="F:ATP hydrolysis activity"/>
    <property type="evidence" value="ECO:0007669"/>
    <property type="project" value="InterPro"/>
</dbReference>
<reference evidence="8" key="1">
    <citation type="submission" date="2020-01" db="EMBL/GenBank/DDBJ databases">
        <authorList>
            <person name="Rat A."/>
        </authorList>
    </citation>
    <scope>NUCLEOTIDE SEQUENCE</scope>
    <source>
        <strain evidence="8">LMG 31228</strain>
    </source>
</reference>
<evidence type="ECO:0000256" key="1">
    <source>
        <dbReference type="ARBA" id="ARBA00004417"/>
    </source>
</evidence>
<gene>
    <name evidence="8" type="ORF">GXW74_05445</name>
</gene>
<keyword evidence="5 8" id="KW-0067">ATP-binding</keyword>
<dbReference type="SMART" id="SM00382">
    <property type="entry name" value="AAA"/>
    <property type="match status" value="2"/>
</dbReference>
<sequence length="557" mass="60299">MSASDGRRAEGREELNRPRPTNGPLLEVEKLAVAFRGKRVVEDVSFTVERGETVALVGESGSGKSVTALSCLRLLPGAGGNPAGRILLDGTEVLTAPDADLRRLRGGVAGMVFQEPMTSLNPLHTVERQVSEAITLHQPLAGAALRARVVELLRRAGFPKAEDRLGAYPHQLSGGQRQRVMIAAALANDPKLLIADEPTTALDVTIQAQILELLERLKRELGMALLLITHDLNIVRKHADRVVVMKDGHAVEQGRVADVFAAPSHDYTRMLLTTEPRGQPAPVADDAPEVMHGEAIRVRFPIRRGLMRRVVAEVKAVDGVSVAVREGETVGLVGESGSGKTTLGLALLRLEDSDGAIRFEGTAIERLERSALRPLRRRMQIVFQDPFGALSPRMSVGEIVGEGLAVHEPGLSRAQRAEAVAAALEEVGLQPTMTERYPHEFSGGQRQRIAIARALVLKPRFLVLDEPTSALDVSVQAQVVELLRALQAKHRLAYLFISHDLRVVRAMAHRIIVLKDGQVVEEGEAGQVVAAPREAYTRALMAAAFDLRAAEAPGLRT</sequence>
<dbReference type="Gene3D" id="3.40.50.300">
    <property type="entry name" value="P-loop containing nucleotide triphosphate hydrolases"/>
    <property type="match status" value="2"/>
</dbReference>
<feature type="compositionally biased region" description="Basic and acidic residues" evidence="6">
    <location>
        <begin position="1"/>
        <end position="17"/>
    </location>
</feature>
<dbReference type="FunFam" id="3.40.50.300:FF:000016">
    <property type="entry name" value="Oligopeptide ABC transporter ATP-binding component"/>
    <property type="match status" value="1"/>
</dbReference>
<dbReference type="NCBIfam" id="NF008453">
    <property type="entry name" value="PRK11308.1"/>
    <property type="match status" value="2"/>
</dbReference>
<dbReference type="InterPro" id="IPR003439">
    <property type="entry name" value="ABC_transporter-like_ATP-bd"/>
</dbReference>
<dbReference type="GO" id="GO:0055085">
    <property type="term" value="P:transmembrane transport"/>
    <property type="evidence" value="ECO:0007669"/>
    <property type="project" value="UniProtKB-ARBA"/>
</dbReference>
<dbReference type="CDD" id="cd03257">
    <property type="entry name" value="ABC_NikE_OppD_transporters"/>
    <property type="match status" value="2"/>
</dbReference>
<proteinExistence type="inferred from homology"/>
<evidence type="ECO:0000313" key="8">
    <source>
        <dbReference type="EMBL" id="MBR0679922.1"/>
    </source>
</evidence>
<dbReference type="SUPFAM" id="SSF52540">
    <property type="entry name" value="P-loop containing nucleoside triphosphate hydrolases"/>
    <property type="match status" value="2"/>
</dbReference>
<comment type="caution">
    <text evidence="8">The sequence shown here is derived from an EMBL/GenBank/DDBJ whole genome shotgun (WGS) entry which is preliminary data.</text>
</comment>
<evidence type="ECO:0000256" key="5">
    <source>
        <dbReference type="ARBA" id="ARBA00022840"/>
    </source>
</evidence>
<dbReference type="PROSITE" id="PS00211">
    <property type="entry name" value="ABC_TRANSPORTER_1"/>
    <property type="match status" value="2"/>
</dbReference>
<reference evidence="8" key="2">
    <citation type="journal article" date="2021" name="Syst. Appl. Microbiol.">
        <title>Roseomonas hellenica sp. nov., isolated from roots of wild-growing Alkanna tinctoria.</title>
        <authorList>
            <person name="Rat A."/>
            <person name="Naranjo H.D."/>
            <person name="Lebbe L."/>
            <person name="Cnockaert M."/>
            <person name="Krigas N."/>
            <person name="Grigoriadou K."/>
            <person name="Maloupa E."/>
            <person name="Willems A."/>
        </authorList>
    </citation>
    <scope>NUCLEOTIDE SEQUENCE</scope>
    <source>
        <strain evidence="8">LMG 31228</strain>
    </source>
</reference>
<evidence type="ECO:0000259" key="7">
    <source>
        <dbReference type="PROSITE" id="PS50893"/>
    </source>
</evidence>
<evidence type="ECO:0000256" key="6">
    <source>
        <dbReference type="SAM" id="MobiDB-lite"/>
    </source>
</evidence>
<name>A0A9X9X886_9PROT</name>
<evidence type="ECO:0000256" key="4">
    <source>
        <dbReference type="ARBA" id="ARBA00022741"/>
    </source>
</evidence>
<organism evidence="8 9">
    <name type="scientific">Neoroseomonas eburnea</name>
    <dbReference type="NCBI Taxonomy" id="1346889"/>
    <lineage>
        <taxon>Bacteria</taxon>
        <taxon>Pseudomonadati</taxon>
        <taxon>Pseudomonadota</taxon>
        <taxon>Alphaproteobacteria</taxon>
        <taxon>Acetobacterales</taxon>
        <taxon>Acetobacteraceae</taxon>
        <taxon>Neoroseomonas</taxon>
    </lineage>
</organism>
<protein>
    <submittedName>
        <fullName evidence="8">ABC transporter ATP-binding protein</fullName>
    </submittedName>
</protein>
<dbReference type="InterPro" id="IPR050319">
    <property type="entry name" value="ABC_transp_ATP-bind"/>
</dbReference>
<dbReference type="Pfam" id="PF08352">
    <property type="entry name" value="oligo_HPY"/>
    <property type="match status" value="2"/>
</dbReference>
<comment type="subcellular location">
    <subcellularLocation>
        <location evidence="1">Cell inner membrane</location>
        <topology evidence="1">Peripheral membrane protein</topology>
    </subcellularLocation>
</comment>
<keyword evidence="3" id="KW-0813">Transport</keyword>
<dbReference type="PROSITE" id="PS50893">
    <property type="entry name" value="ABC_TRANSPORTER_2"/>
    <property type="match status" value="2"/>
</dbReference>
<dbReference type="PANTHER" id="PTHR43776:SF7">
    <property type="entry name" value="D,D-DIPEPTIDE TRANSPORT ATP-BINDING PROTEIN DDPF-RELATED"/>
    <property type="match status" value="1"/>
</dbReference>
<dbReference type="Pfam" id="PF00005">
    <property type="entry name" value="ABC_tran"/>
    <property type="match status" value="2"/>
</dbReference>
<dbReference type="AlphaFoldDB" id="A0A9X9X886"/>
<dbReference type="Proteomes" id="UP001138709">
    <property type="component" value="Unassembled WGS sequence"/>
</dbReference>
<comment type="similarity">
    <text evidence="2">Belongs to the ABC transporter superfamily.</text>
</comment>
<dbReference type="InterPro" id="IPR003593">
    <property type="entry name" value="AAA+_ATPase"/>
</dbReference>
<feature type="domain" description="ABC transporter" evidence="7">
    <location>
        <begin position="302"/>
        <end position="541"/>
    </location>
</feature>
<keyword evidence="9" id="KW-1185">Reference proteome</keyword>